<proteinExistence type="predicted"/>
<sequence>MKRTYFLSLFFVFLFTSQSIFAQTEDPNAKPWTRWWWLGSIVTEEGITHNLEDLSKAGFGGVEIVPIYGVMGEEEKEIPYLSELWLQMLDHTIQEAHRLNLDVDISIGSGWPIGGPQVSPDIAAKKFEIESFQSTTKPDLEQIKKSDSAIVWAKAVMSENNTKEVPQDGNLNSPQPTWDIFLIKSSLTGQKVKRAAPGGAGLVMDHFNEAALQQFLVKFDSIFSDRNQKPRSFFNDSYEVYGANWTDEFLEEFEKRRGYDFRNYFELLLGAESDLKKRVYMDYQQTIADLLLEEFVTPLQKWTNQMGISLSNQAHGSPGNLLDLYAAADLPQTEAFGTSRFDIPLVRNDPDFDESRFGKPEPLTYKFASSAANLTGKKRSGSESFTWLADHFKIALSMIKPQVDELLVNGINHIYYHGLPYSPYEEGFPGWQFYAAVNFGPQAGFWNQTPLLNRYIYNSQLILQNSLPDQDVLLYFPIDDIWANSGNSTGIVQLDVHHAERWLLNTSVGHLAEELMNSGYQFDYISDRLLENLTITEDGSILSGKAKYKAIVIPEVEFIPLSTLQQLEQLSQKGAKIIFKNQLPSSTAGLFDYEEKNKKLEVINQKLKASTNVIISTSISKELRNWRIQSEEFSEKGLSFLRKKDESENHFYFVTNLKNEFHSDSISLSIFGKSIELYDPNTGKKGFVDFSKTKAGTPKIFLQLQPGQSIFIKSYASERNEDEKWNYIIPEGNPESIQGPWKLSFLPRYSPLPESTTLSALKSWTELSDEKAKYFGGTGVYTTSFDLPESWNEKESFLLKLGDVRESADVYINGKLVGNAWSVPFDLVIPEGLLRKSGNELRIEVTNLAINQIIAIDQKGEKNWKKFKDANIVNINYKPFDASEYPTALSGLLGPVQLFRLKN</sequence>
<dbReference type="STRING" id="1073327.SAMN04488108_2757"/>
<name>A0A1M7ZEZ1_9BACT</name>
<dbReference type="PANTHER" id="PTHR36848">
    <property type="entry name" value="DNA-BINDING PROTEIN (PUTATIVE SECRETED PROTEIN)-RELATED"/>
    <property type="match status" value="1"/>
</dbReference>
<dbReference type="OrthoDB" id="9761519at2"/>
<dbReference type="Pfam" id="PF17132">
    <property type="entry name" value="Glyco_hydro_106"/>
    <property type="match status" value="2"/>
</dbReference>
<reference evidence="3" key="1">
    <citation type="submission" date="2016-12" db="EMBL/GenBank/DDBJ databases">
        <authorList>
            <person name="Varghese N."/>
            <person name="Submissions S."/>
        </authorList>
    </citation>
    <scope>NUCLEOTIDE SEQUENCE [LARGE SCALE GENOMIC DNA]</scope>
    <source>
        <strain evidence="3">DSM 25035</strain>
    </source>
</reference>
<accession>A0A1M7ZEZ1</accession>
<dbReference type="Gene3D" id="2.60.120.260">
    <property type="entry name" value="Galactose-binding domain-like"/>
    <property type="match status" value="1"/>
</dbReference>
<dbReference type="AlphaFoldDB" id="A0A1M7ZEZ1"/>
<dbReference type="InterPro" id="IPR053161">
    <property type="entry name" value="Ulvan_degrading_GH"/>
</dbReference>
<feature type="chain" id="PRO_5012387544" evidence="1">
    <location>
        <begin position="23"/>
        <end position="903"/>
    </location>
</feature>
<dbReference type="NCBIfam" id="NF045579">
    <property type="entry name" value="rhamnoside_JR"/>
    <property type="match status" value="1"/>
</dbReference>
<dbReference type="RefSeq" id="WP_073572365.1">
    <property type="nucleotide sequence ID" value="NZ_FRXN01000003.1"/>
</dbReference>
<keyword evidence="2" id="KW-0378">Hydrolase</keyword>
<protein>
    <submittedName>
        <fullName evidence="2">Glycosyl hydrolases family 2, sugar binding domain</fullName>
    </submittedName>
</protein>
<dbReference type="GO" id="GO:0004553">
    <property type="term" value="F:hydrolase activity, hydrolyzing O-glycosyl compounds"/>
    <property type="evidence" value="ECO:0007669"/>
    <property type="project" value="UniProtKB-ARBA"/>
</dbReference>
<evidence type="ECO:0000313" key="2">
    <source>
        <dbReference type="EMBL" id="SHO63443.1"/>
    </source>
</evidence>
<gene>
    <name evidence="2" type="ORF">SAMN04488108_2757</name>
</gene>
<evidence type="ECO:0000313" key="3">
    <source>
        <dbReference type="Proteomes" id="UP000184609"/>
    </source>
</evidence>
<dbReference type="InterPro" id="IPR008979">
    <property type="entry name" value="Galactose-bd-like_sf"/>
</dbReference>
<dbReference type="PANTHER" id="PTHR36848:SF2">
    <property type="entry name" value="SECRETED PROTEIN"/>
    <property type="match status" value="1"/>
</dbReference>
<feature type="signal peptide" evidence="1">
    <location>
        <begin position="1"/>
        <end position="22"/>
    </location>
</feature>
<dbReference type="SUPFAM" id="SSF49785">
    <property type="entry name" value="Galactose-binding domain-like"/>
    <property type="match status" value="1"/>
</dbReference>
<dbReference type="Proteomes" id="UP000184609">
    <property type="component" value="Unassembled WGS sequence"/>
</dbReference>
<organism evidence="2 3">
    <name type="scientific">Algoriphagus zhangzhouensis</name>
    <dbReference type="NCBI Taxonomy" id="1073327"/>
    <lineage>
        <taxon>Bacteria</taxon>
        <taxon>Pseudomonadati</taxon>
        <taxon>Bacteroidota</taxon>
        <taxon>Cytophagia</taxon>
        <taxon>Cytophagales</taxon>
        <taxon>Cyclobacteriaceae</taxon>
        <taxon>Algoriphagus</taxon>
    </lineage>
</organism>
<keyword evidence="1" id="KW-0732">Signal</keyword>
<dbReference type="EMBL" id="FRXN01000003">
    <property type="protein sequence ID" value="SHO63443.1"/>
    <property type="molecule type" value="Genomic_DNA"/>
</dbReference>
<keyword evidence="3" id="KW-1185">Reference proteome</keyword>
<evidence type="ECO:0000256" key="1">
    <source>
        <dbReference type="SAM" id="SignalP"/>
    </source>
</evidence>